<dbReference type="Gene3D" id="6.10.340.10">
    <property type="match status" value="1"/>
</dbReference>
<evidence type="ECO:0000256" key="4">
    <source>
        <dbReference type="ARBA" id="ARBA00022553"/>
    </source>
</evidence>
<dbReference type="PANTHER" id="PTHR45436:SF8">
    <property type="entry name" value="HISTIDINE KINASE"/>
    <property type="match status" value="1"/>
</dbReference>
<keyword evidence="15" id="KW-1185">Reference proteome</keyword>
<dbReference type="Pfam" id="PF00512">
    <property type="entry name" value="HisKA"/>
    <property type="match status" value="1"/>
</dbReference>
<dbReference type="SMART" id="SM00387">
    <property type="entry name" value="HATPase_c"/>
    <property type="match status" value="1"/>
</dbReference>
<keyword evidence="6 11" id="KW-0812">Transmembrane</keyword>
<dbReference type="InterPro" id="IPR050428">
    <property type="entry name" value="TCS_sensor_his_kinase"/>
</dbReference>
<name>A0ABS5W897_9SPHN</name>
<dbReference type="PRINTS" id="PR00344">
    <property type="entry name" value="BCTRLSENSOR"/>
</dbReference>
<feature type="domain" description="Histidine kinase" evidence="12">
    <location>
        <begin position="247"/>
        <end position="458"/>
    </location>
</feature>
<feature type="domain" description="HAMP" evidence="13">
    <location>
        <begin position="186"/>
        <end position="239"/>
    </location>
</feature>
<dbReference type="EMBL" id="JAHFVK010000002">
    <property type="protein sequence ID" value="MBT2134604.1"/>
    <property type="molecule type" value="Genomic_DNA"/>
</dbReference>
<keyword evidence="4" id="KW-0597">Phosphoprotein</keyword>
<accession>A0ABS5W897</accession>
<dbReference type="GO" id="GO:0016301">
    <property type="term" value="F:kinase activity"/>
    <property type="evidence" value="ECO:0007669"/>
    <property type="project" value="UniProtKB-KW"/>
</dbReference>
<evidence type="ECO:0000259" key="13">
    <source>
        <dbReference type="PROSITE" id="PS50885"/>
    </source>
</evidence>
<evidence type="ECO:0000256" key="2">
    <source>
        <dbReference type="ARBA" id="ARBA00004370"/>
    </source>
</evidence>
<dbReference type="CDD" id="cd00082">
    <property type="entry name" value="HisKA"/>
    <property type="match status" value="1"/>
</dbReference>
<sequence length="465" mass="50155">MVTEPRKPTHAAAFRGALWITLIALLTTSIALTVQYVQTSRYLDEKTQGLLDDETASLVERFEVGGPVELAAFLRRQQALSRLNEFFYLLAAPDGTPLVGNLTAWPGEVDQPGFKRFSTNVISADGTVHARTVMTRAVLLDGGYRLLVGQIAESGIALRDRYLVALFWSLVITGLLGLLLGWLLSRRALAFVEKVSTTGTRFLAGNLEERVPLSGHDDEYERLAETINACFVEIEHVVRSLRAATDGMAHDLKTPLTRISARLELAEMRGASAGELRQIIADSRNDLAGLLRIIEDMLNLARAEATTSVSFADVDLAAIAADAVELYQPVAEDKGVALELRSTPASVRGAPALLGQLVVNLIDNAVKYSPSGASVEVAIERQGDSAVLTVSDQGPGIPPDRRADVLSRFVRLDESRGMPGVGIGLSIVAAAARVHRAALDLQDNNPGLRVVVRFPLSDPQEVVPD</sequence>
<dbReference type="InterPro" id="IPR004358">
    <property type="entry name" value="Sig_transdc_His_kin-like_C"/>
</dbReference>
<dbReference type="PANTHER" id="PTHR45436">
    <property type="entry name" value="SENSOR HISTIDINE KINASE YKOH"/>
    <property type="match status" value="1"/>
</dbReference>
<dbReference type="PROSITE" id="PS50885">
    <property type="entry name" value="HAMP"/>
    <property type="match status" value="1"/>
</dbReference>
<evidence type="ECO:0000256" key="1">
    <source>
        <dbReference type="ARBA" id="ARBA00000085"/>
    </source>
</evidence>
<dbReference type="SMART" id="SM00388">
    <property type="entry name" value="HisKA"/>
    <property type="match status" value="1"/>
</dbReference>
<keyword evidence="10 11" id="KW-0472">Membrane</keyword>
<dbReference type="InterPro" id="IPR003594">
    <property type="entry name" value="HATPase_dom"/>
</dbReference>
<reference evidence="14 15" key="1">
    <citation type="submission" date="2021-05" db="EMBL/GenBank/DDBJ databases">
        <title>Croceibacterium sp. LX-88 genome sequence.</title>
        <authorList>
            <person name="Luo X."/>
        </authorList>
    </citation>
    <scope>NUCLEOTIDE SEQUENCE [LARGE SCALE GENOMIC DNA]</scope>
    <source>
        <strain evidence="14 15">LX-88</strain>
    </source>
</reference>
<comment type="subcellular location">
    <subcellularLocation>
        <location evidence="2">Membrane</location>
    </subcellularLocation>
</comment>
<comment type="catalytic activity">
    <reaction evidence="1">
        <text>ATP + protein L-histidine = ADP + protein N-phospho-L-histidine.</text>
        <dbReference type="EC" id="2.7.13.3"/>
    </reaction>
</comment>
<keyword evidence="7 14" id="KW-0418">Kinase</keyword>
<evidence type="ECO:0000256" key="8">
    <source>
        <dbReference type="ARBA" id="ARBA00022989"/>
    </source>
</evidence>
<evidence type="ECO:0000256" key="7">
    <source>
        <dbReference type="ARBA" id="ARBA00022777"/>
    </source>
</evidence>
<evidence type="ECO:0000256" key="11">
    <source>
        <dbReference type="SAM" id="Phobius"/>
    </source>
</evidence>
<dbReference type="InterPro" id="IPR036097">
    <property type="entry name" value="HisK_dim/P_sf"/>
</dbReference>
<dbReference type="InterPro" id="IPR003661">
    <property type="entry name" value="HisK_dim/P_dom"/>
</dbReference>
<evidence type="ECO:0000313" key="15">
    <source>
        <dbReference type="Proteomes" id="UP000811255"/>
    </source>
</evidence>
<gene>
    <name evidence="14" type="ORF">KK137_09680</name>
</gene>
<feature type="transmembrane region" description="Helical" evidence="11">
    <location>
        <begin position="162"/>
        <end position="184"/>
    </location>
</feature>
<dbReference type="SUPFAM" id="SSF55874">
    <property type="entry name" value="ATPase domain of HSP90 chaperone/DNA topoisomerase II/histidine kinase"/>
    <property type="match status" value="1"/>
</dbReference>
<dbReference type="Proteomes" id="UP000811255">
    <property type="component" value="Unassembled WGS sequence"/>
</dbReference>
<keyword evidence="9" id="KW-0902">Two-component regulatory system</keyword>
<dbReference type="SUPFAM" id="SSF47384">
    <property type="entry name" value="Homodimeric domain of signal transducing histidine kinase"/>
    <property type="match status" value="1"/>
</dbReference>
<evidence type="ECO:0000256" key="6">
    <source>
        <dbReference type="ARBA" id="ARBA00022692"/>
    </source>
</evidence>
<proteinExistence type="predicted"/>
<dbReference type="InterPro" id="IPR003660">
    <property type="entry name" value="HAMP_dom"/>
</dbReference>
<evidence type="ECO:0000313" key="14">
    <source>
        <dbReference type="EMBL" id="MBT2134604.1"/>
    </source>
</evidence>
<dbReference type="RefSeq" id="WP_214536240.1">
    <property type="nucleotide sequence ID" value="NZ_JAHFVK010000002.1"/>
</dbReference>
<evidence type="ECO:0000256" key="9">
    <source>
        <dbReference type="ARBA" id="ARBA00023012"/>
    </source>
</evidence>
<dbReference type="EC" id="2.7.13.3" evidence="3"/>
<dbReference type="InterPro" id="IPR036890">
    <property type="entry name" value="HATPase_C_sf"/>
</dbReference>
<protein>
    <recommendedName>
        <fullName evidence="3">histidine kinase</fullName>
        <ecNumber evidence="3">2.7.13.3</ecNumber>
    </recommendedName>
</protein>
<evidence type="ECO:0000256" key="10">
    <source>
        <dbReference type="ARBA" id="ARBA00023136"/>
    </source>
</evidence>
<organism evidence="14 15">
    <name type="scientific">Croceibacterium selenioxidans</name>
    <dbReference type="NCBI Taxonomy" id="2838833"/>
    <lineage>
        <taxon>Bacteria</taxon>
        <taxon>Pseudomonadati</taxon>
        <taxon>Pseudomonadota</taxon>
        <taxon>Alphaproteobacteria</taxon>
        <taxon>Sphingomonadales</taxon>
        <taxon>Erythrobacteraceae</taxon>
        <taxon>Croceibacterium</taxon>
    </lineage>
</organism>
<evidence type="ECO:0000256" key="3">
    <source>
        <dbReference type="ARBA" id="ARBA00012438"/>
    </source>
</evidence>
<evidence type="ECO:0000256" key="5">
    <source>
        <dbReference type="ARBA" id="ARBA00022679"/>
    </source>
</evidence>
<keyword evidence="8 11" id="KW-1133">Transmembrane helix</keyword>
<dbReference type="Pfam" id="PF02518">
    <property type="entry name" value="HATPase_c"/>
    <property type="match status" value="1"/>
</dbReference>
<dbReference type="PROSITE" id="PS50109">
    <property type="entry name" value="HIS_KIN"/>
    <property type="match status" value="1"/>
</dbReference>
<evidence type="ECO:0000259" key="12">
    <source>
        <dbReference type="PROSITE" id="PS50109"/>
    </source>
</evidence>
<dbReference type="Gene3D" id="3.30.565.10">
    <property type="entry name" value="Histidine kinase-like ATPase, C-terminal domain"/>
    <property type="match status" value="1"/>
</dbReference>
<keyword evidence="5" id="KW-0808">Transferase</keyword>
<dbReference type="InterPro" id="IPR005467">
    <property type="entry name" value="His_kinase_dom"/>
</dbReference>
<dbReference type="Gene3D" id="1.10.287.130">
    <property type="match status" value="1"/>
</dbReference>
<comment type="caution">
    <text evidence="14">The sequence shown here is derived from an EMBL/GenBank/DDBJ whole genome shotgun (WGS) entry which is preliminary data.</text>
</comment>
<feature type="transmembrane region" description="Helical" evidence="11">
    <location>
        <begin position="12"/>
        <end position="37"/>
    </location>
</feature>